<dbReference type="InterPro" id="IPR051159">
    <property type="entry name" value="Hexapeptide_acetyltransf"/>
</dbReference>
<gene>
    <name evidence="3" type="ORF">SAMN04489866_10815</name>
</gene>
<dbReference type="PANTHER" id="PTHR23416:SF23">
    <property type="entry name" value="ACETYLTRANSFERASE C18B11.09C-RELATED"/>
    <property type="match status" value="1"/>
</dbReference>
<sequence>MPHTHLTVEKLNQLNIRGRAIHPDSPEMQLMLDTCAEARRLNARYNNSDYNPELLKALLGQMMKQPVAEGVRVNPPFYVDYGRNLHIKHHVLIHSGCYFQDQGGIFIGERVSVGHNVKILTLNHGLLVKDRANLYPQSVSIEADVWIGAGAIILPGTWIFQGAVIAAGAVVRGKVPPFTLVAGNPAKVVREIPGITQEIADYYRMI</sequence>
<accession>A0A1G6XYY7</accession>
<evidence type="ECO:0000313" key="4">
    <source>
        <dbReference type="Proteomes" id="UP000198995"/>
    </source>
</evidence>
<keyword evidence="4" id="KW-1185">Reference proteome</keyword>
<proteinExistence type="inferred from homology"/>
<evidence type="ECO:0000256" key="2">
    <source>
        <dbReference type="ARBA" id="ARBA00022679"/>
    </source>
</evidence>
<organism evidence="3 4">
    <name type="scientific">Peptococcus niger</name>
    <dbReference type="NCBI Taxonomy" id="2741"/>
    <lineage>
        <taxon>Bacteria</taxon>
        <taxon>Bacillati</taxon>
        <taxon>Bacillota</taxon>
        <taxon>Clostridia</taxon>
        <taxon>Eubacteriales</taxon>
        <taxon>Peptococcaceae</taxon>
        <taxon>Peptococcus</taxon>
    </lineage>
</organism>
<dbReference type="RefSeq" id="WP_091791975.1">
    <property type="nucleotide sequence ID" value="NZ_FNAF01000008.1"/>
</dbReference>
<dbReference type="InterPro" id="IPR011004">
    <property type="entry name" value="Trimer_LpxA-like_sf"/>
</dbReference>
<evidence type="ECO:0000313" key="3">
    <source>
        <dbReference type="EMBL" id="SDD82605.1"/>
    </source>
</evidence>
<dbReference type="OrthoDB" id="9801697at2"/>
<dbReference type="PANTHER" id="PTHR23416">
    <property type="entry name" value="SIALIC ACID SYNTHASE-RELATED"/>
    <property type="match status" value="1"/>
</dbReference>
<protein>
    <submittedName>
        <fullName evidence="3">Acetyltransferase (Isoleucine patch superfamily)</fullName>
    </submittedName>
</protein>
<dbReference type="Gene3D" id="2.160.10.10">
    <property type="entry name" value="Hexapeptide repeat proteins"/>
    <property type="match status" value="1"/>
</dbReference>
<dbReference type="STRING" id="2741.SAMN04489866_10815"/>
<evidence type="ECO:0000256" key="1">
    <source>
        <dbReference type="ARBA" id="ARBA00007274"/>
    </source>
</evidence>
<comment type="similarity">
    <text evidence="1">Belongs to the transferase hexapeptide repeat family.</text>
</comment>
<name>A0A1G6XYY7_PEPNI</name>
<dbReference type="Proteomes" id="UP000198995">
    <property type="component" value="Unassembled WGS sequence"/>
</dbReference>
<dbReference type="GO" id="GO:0008374">
    <property type="term" value="F:O-acyltransferase activity"/>
    <property type="evidence" value="ECO:0007669"/>
    <property type="project" value="TreeGrafter"/>
</dbReference>
<reference evidence="3 4" key="1">
    <citation type="submission" date="2016-10" db="EMBL/GenBank/DDBJ databases">
        <authorList>
            <person name="de Groot N.N."/>
        </authorList>
    </citation>
    <scope>NUCLEOTIDE SEQUENCE [LARGE SCALE GENOMIC DNA]</scope>
    <source>
        <strain evidence="3 4">DSM 20475</strain>
    </source>
</reference>
<dbReference type="Pfam" id="PF00132">
    <property type="entry name" value="Hexapep"/>
    <property type="match status" value="1"/>
</dbReference>
<keyword evidence="2 3" id="KW-0808">Transferase</keyword>
<dbReference type="SUPFAM" id="SSF51161">
    <property type="entry name" value="Trimeric LpxA-like enzymes"/>
    <property type="match status" value="1"/>
</dbReference>
<dbReference type="InterPro" id="IPR001451">
    <property type="entry name" value="Hexapep"/>
</dbReference>
<dbReference type="EMBL" id="FNAF01000008">
    <property type="protein sequence ID" value="SDD82605.1"/>
    <property type="molecule type" value="Genomic_DNA"/>
</dbReference>
<dbReference type="AlphaFoldDB" id="A0A1G6XYY7"/>